<proteinExistence type="inferred from homology"/>
<feature type="domain" description="SpoVT-AbrB" evidence="8">
    <location>
        <begin position="84"/>
        <end position="127"/>
    </location>
</feature>
<keyword evidence="4 7" id="KW-0805">Transcription regulation</keyword>
<dbReference type="InterPro" id="IPR035644">
    <property type="entry name" value="MraZ_C"/>
</dbReference>
<dbReference type="Pfam" id="PF02381">
    <property type="entry name" value="MraZ"/>
    <property type="match status" value="2"/>
</dbReference>
<dbReference type="GO" id="GO:0003700">
    <property type="term" value="F:DNA-binding transcription factor activity"/>
    <property type="evidence" value="ECO:0007669"/>
    <property type="project" value="UniProtKB-UniRule"/>
</dbReference>
<keyword evidence="3" id="KW-0677">Repeat</keyword>
<dbReference type="InterPro" id="IPR038619">
    <property type="entry name" value="MraZ_sf"/>
</dbReference>
<keyword evidence="2 7" id="KW-0963">Cytoplasm</keyword>
<comment type="subcellular location">
    <subcellularLocation>
        <location evidence="7">Cytoplasm</location>
        <location evidence="7">Nucleoid</location>
    </subcellularLocation>
</comment>
<dbReference type="InterPro" id="IPR037914">
    <property type="entry name" value="SpoVT-AbrB_sf"/>
</dbReference>
<protein>
    <recommendedName>
        <fullName evidence="1 7">Transcriptional regulator MraZ</fullName>
    </recommendedName>
</protein>
<sequence length="151" mass="17774">MNQYAFIGQYRHAMDDKGRILIPKPFRSDGDGNQISSYVLTMGYEPCLCLFPKRKWLQIVSDITRTPPTDDFGRLFLRKVLSRAVYQNPDKIGRIIVPQELRSYAELDSDVFINGVIDKIEIWDITVWEQYMKSVRDNKEELDRKFMELGF</sequence>
<evidence type="ECO:0000313" key="10">
    <source>
        <dbReference type="Proteomes" id="UP000192611"/>
    </source>
</evidence>
<dbReference type="GO" id="GO:0009295">
    <property type="term" value="C:nucleoid"/>
    <property type="evidence" value="ECO:0007669"/>
    <property type="project" value="UniProtKB-SubCell"/>
</dbReference>
<comment type="subunit">
    <text evidence="7">Forms oligomers.</text>
</comment>
<organism evidence="9 10">
    <name type="scientific">Candidatus Coatesbacteria bacterium 4484_99</name>
    <dbReference type="NCBI Taxonomy" id="1970774"/>
    <lineage>
        <taxon>Bacteria</taxon>
        <taxon>Candidatus Coatesiibacteriota</taxon>
    </lineage>
</organism>
<dbReference type="GO" id="GO:0005737">
    <property type="term" value="C:cytoplasm"/>
    <property type="evidence" value="ECO:0007669"/>
    <property type="project" value="UniProtKB-UniRule"/>
</dbReference>
<dbReference type="CDD" id="cd16321">
    <property type="entry name" value="MraZ_C"/>
    <property type="match status" value="1"/>
</dbReference>
<name>A0A1W9S1N1_9BACT</name>
<gene>
    <name evidence="7" type="primary">mraZ</name>
    <name evidence="9" type="ORF">B6D57_04385</name>
</gene>
<comment type="similarity">
    <text evidence="7">Belongs to the MraZ family.</text>
</comment>
<dbReference type="InterPro" id="IPR003444">
    <property type="entry name" value="MraZ"/>
</dbReference>
<reference evidence="10" key="1">
    <citation type="submission" date="2017-03" db="EMBL/GenBank/DDBJ databases">
        <title>Novel pathways for hydrocarbon cycling and metabolic interdependencies in hydrothermal sediment communities.</title>
        <authorList>
            <person name="Dombrowski N."/>
            <person name="Seitz K."/>
            <person name="Teske A."/>
            <person name="Baker B."/>
        </authorList>
    </citation>
    <scope>NUCLEOTIDE SEQUENCE [LARGE SCALE GENOMIC DNA]</scope>
</reference>
<evidence type="ECO:0000256" key="5">
    <source>
        <dbReference type="ARBA" id="ARBA00023125"/>
    </source>
</evidence>
<evidence type="ECO:0000256" key="4">
    <source>
        <dbReference type="ARBA" id="ARBA00023015"/>
    </source>
</evidence>
<dbReference type="InterPro" id="IPR035642">
    <property type="entry name" value="MraZ_N"/>
</dbReference>
<dbReference type="AlphaFoldDB" id="A0A1W9S1N1"/>
<dbReference type="GO" id="GO:0000976">
    <property type="term" value="F:transcription cis-regulatory region binding"/>
    <property type="evidence" value="ECO:0007669"/>
    <property type="project" value="TreeGrafter"/>
</dbReference>
<dbReference type="PROSITE" id="PS51740">
    <property type="entry name" value="SPOVT_ABRB"/>
    <property type="match status" value="2"/>
</dbReference>
<evidence type="ECO:0000256" key="7">
    <source>
        <dbReference type="HAMAP-Rule" id="MF_01008"/>
    </source>
</evidence>
<evidence type="ECO:0000256" key="3">
    <source>
        <dbReference type="ARBA" id="ARBA00022737"/>
    </source>
</evidence>
<dbReference type="GO" id="GO:2000143">
    <property type="term" value="P:negative regulation of DNA-templated transcription initiation"/>
    <property type="evidence" value="ECO:0007669"/>
    <property type="project" value="TreeGrafter"/>
</dbReference>
<evidence type="ECO:0000256" key="1">
    <source>
        <dbReference type="ARBA" id="ARBA00013860"/>
    </source>
</evidence>
<dbReference type="SUPFAM" id="SSF89447">
    <property type="entry name" value="AbrB/MazE/MraZ-like"/>
    <property type="match status" value="1"/>
</dbReference>
<feature type="domain" description="SpoVT-AbrB" evidence="8">
    <location>
        <begin position="9"/>
        <end position="55"/>
    </location>
</feature>
<dbReference type="Gene3D" id="3.40.1550.20">
    <property type="entry name" value="Transcriptional regulator MraZ domain"/>
    <property type="match status" value="1"/>
</dbReference>
<dbReference type="HAMAP" id="MF_01008">
    <property type="entry name" value="MraZ"/>
    <property type="match status" value="1"/>
</dbReference>
<evidence type="ECO:0000313" key="9">
    <source>
        <dbReference type="EMBL" id="OQX90200.1"/>
    </source>
</evidence>
<keyword evidence="6 7" id="KW-0804">Transcription</keyword>
<accession>A0A1W9S1N1</accession>
<dbReference type="PANTHER" id="PTHR34701:SF1">
    <property type="entry name" value="TRANSCRIPTIONAL REGULATOR MRAZ"/>
    <property type="match status" value="1"/>
</dbReference>
<comment type="caution">
    <text evidence="9">The sequence shown here is derived from an EMBL/GenBank/DDBJ whole genome shotgun (WGS) entry which is preliminary data.</text>
</comment>
<dbReference type="PANTHER" id="PTHR34701">
    <property type="entry name" value="TRANSCRIPTIONAL REGULATOR MRAZ"/>
    <property type="match status" value="1"/>
</dbReference>
<dbReference type="InterPro" id="IPR007159">
    <property type="entry name" value="SpoVT-AbrB_dom"/>
</dbReference>
<dbReference type="EMBL" id="NATQ01000090">
    <property type="protein sequence ID" value="OQX90200.1"/>
    <property type="molecule type" value="Genomic_DNA"/>
</dbReference>
<dbReference type="Proteomes" id="UP000192611">
    <property type="component" value="Unassembled WGS sequence"/>
</dbReference>
<dbReference type="CDD" id="cd16320">
    <property type="entry name" value="MraZ_N"/>
    <property type="match status" value="1"/>
</dbReference>
<evidence type="ECO:0000256" key="6">
    <source>
        <dbReference type="ARBA" id="ARBA00023163"/>
    </source>
</evidence>
<evidence type="ECO:0000256" key="2">
    <source>
        <dbReference type="ARBA" id="ARBA00022490"/>
    </source>
</evidence>
<evidence type="ECO:0000259" key="8">
    <source>
        <dbReference type="PROSITE" id="PS51740"/>
    </source>
</evidence>
<dbReference type="InterPro" id="IPR020603">
    <property type="entry name" value="MraZ_dom"/>
</dbReference>
<keyword evidence="5 7" id="KW-0238">DNA-binding</keyword>